<sequence>MKKILLILSLILTFLGVYAKENSNVTLYVNGELVGYNRFGSIEERDSPAILKYGKTYIELKTLLRRMPYLKYEKEKLSYKESEYQKIESIEIKGKKYLPIRKLADTFGIKINWDAKTKTAMLGQYLNSPLELLKSSGEKINFEKIKASFILPKDFKDNVEIKEIKDAVEFKDKKNLKAGGRLFTISWNKGPISSMVPGVILDYKDGKFLEAYFSSDVQVDTSKKELEESYVKLREMSFDVLQTYEEIK</sequence>
<gene>
    <name evidence="1" type="ORF">J2S72_000856</name>
</gene>
<dbReference type="RefSeq" id="WP_307495047.1">
    <property type="nucleotide sequence ID" value="NZ_JAUSTN010000004.1"/>
</dbReference>
<reference evidence="1 2" key="1">
    <citation type="submission" date="2023-07" db="EMBL/GenBank/DDBJ databases">
        <title>Genomic Encyclopedia of Type Strains, Phase IV (KMG-IV): sequencing the most valuable type-strain genomes for metagenomic binning, comparative biology and taxonomic classification.</title>
        <authorList>
            <person name="Goeker M."/>
        </authorList>
    </citation>
    <scope>NUCLEOTIDE SEQUENCE [LARGE SCALE GENOMIC DNA]</scope>
    <source>
        <strain evidence="1 2">DSM 22616</strain>
    </source>
</reference>
<comment type="caution">
    <text evidence="1">The sequence shown here is derived from an EMBL/GenBank/DDBJ whole genome shotgun (WGS) entry which is preliminary data.</text>
</comment>
<accession>A0ABU0AXX8</accession>
<proteinExistence type="predicted"/>
<protein>
    <recommendedName>
        <fullName evidence="3">Copper amine oxidase-like N-terminal domain-containing protein</fullName>
    </recommendedName>
</protein>
<evidence type="ECO:0008006" key="3">
    <source>
        <dbReference type="Google" id="ProtNLM"/>
    </source>
</evidence>
<evidence type="ECO:0000313" key="1">
    <source>
        <dbReference type="EMBL" id="MDQ0274835.1"/>
    </source>
</evidence>
<name>A0ABU0AXX8_9FIRM</name>
<dbReference type="Proteomes" id="UP001236559">
    <property type="component" value="Unassembled WGS sequence"/>
</dbReference>
<dbReference type="EMBL" id="JAUSTN010000004">
    <property type="protein sequence ID" value="MDQ0274835.1"/>
    <property type="molecule type" value="Genomic_DNA"/>
</dbReference>
<evidence type="ECO:0000313" key="2">
    <source>
        <dbReference type="Proteomes" id="UP001236559"/>
    </source>
</evidence>
<organism evidence="1 2">
    <name type="scientific">Peptoniphilus koenoeneniae</name>
    <dbReference type="NCBI Taxonomy" id="507751"/>
    <lineage>
        <taxon>Bacteria</taxon>
        <taxon>Bacillati</taxon>
        <taxon>Bacillota</taxon>
        <taxon>Tissierellia</taxon>
        <taxon>Tissierellales</taxon>
        <taxon>Peptoniphilaceae</taxon>
        <taxon>Peptoniphilus</taxon>
    </lineage>
</organism>
<keyword evidence="2" id="KW-1185">Reference proteome</keyword>